<keyword evidence="6" id="KW-0560">Oxidoreductase</keyword>
<dbReference type="UniPathway" id="UPA00539"/>
<dbReference type="InterPro" id="IPR013785">
    <property type="entry name" value="Aldolase_TIM"/>
</dbReference>
<dbReference type="EMBL" id="RXOE01000005">
    <property type="protein sequence ID" value="RTQ32829.1"/>
    <property type="molecule type" value="Genomic_DNA"/>
</dbReference>
<dbReference type="PANTHER" id="PTHR11228:SF7">
    <property type="entry name" value="PQQA PEPTIDE CYCLASE"/>
    <property type="match status" value="1"/>
</dbReference>
<keyword evidence="4 6" id="KW-0408">Iron</keyword>
<dbReference type="InterPro" id="IPR007197">
    <property type="entry name" value="rSAM"/>
</dbReference>
<comment type="catalytic activity">
    <reaction evidence="6">
        <text>[PQQ precursor protein] + S-adenosyl-L-methionine = E-Y cross-linked-[PQQ precursor protein] + 5'-deoxyadenosine + L-methionine + H(+)</text>
        <dbReference type="Rhea" id="RHEA:56836"/>
        <dbReference type="Rhea" id="RHEA-COMP:14800"/>
        <dbReference type="Rhea" id="RHEA-COMP:14801"/>
        <dbReference type="ChEBI" id="CHEBI:15378"/>
        <dbReference type="ChEBI" id="CHEBI:17319"/>
        <dbReference type="ChEBI" id="CHEBI:57844"/>
        <dbReference type="ChEBI" id="CHEBI:59789"/>
        <dbReference type="ChEBI" id="CHEBI:141026"/>
        <dbReference type="ChEBI" id="CHEBI:141027"/>
        <dbReference type="EC" id="1.21.98.4"/>
    </reaction>
</comment>
<evidence type="ECO:0000313" key="9">
    <source>
        <dbReference type="Proteomes" id="UP000267418"/>
    </source>
</evidence>
<comment type="cofactor">
    <cofactor evidence="6">
        <name>[4Fe-4S] cluster</name>
        <dbReference type="ChEBI" id="CHEBI:49883"/>
    </cofactor>
    <text evidence="6">Binds 1 [4Fe-4S] cluster. The cluster is coordinated with 3 cysteines and an exchangeable S-adenosyl-L-methionine.</text>
</comment>
<dbReference type="PROSITE" id="PS51918">
    <property type="entry name" value="RADICAL_SAM"/>
    <property type="match status" value="1"/>
</dbReference>
<name>A0A3S0ICB3_9BURK</name>
<dbReference type="Pfam" id="PF04055">
    <property type="entry name" value="Radical_SAM"/>
    <property type="match status" value="1"/>
</dbReference>
<dbReference type="SFLD" id="SFLDF00280">
    <property type="entry name" value="coenzyme_PQQ_synthesis_protein"/>
    <property type="match status" value="1"/>
</dbReference>
<dbReference type="GO" id="GO:0005506">
    <property type="term" value="F:iron ion binding"/>
    <property type="evidence" value="ECO:0007669"/>
    <property type="project" value="UniProtKB-UniRule"/>
</dbReference>
<keyword evidence="2 6" id="KW-0479">Metal-binding</keyword>
<dbReference type="Gene3D" id="3.20.20.70">
    <property type="entry name" value="Aldolase class I"/>
    <property type="match status" value="1"/>
</dbReference>
<dbReference type="CDD" id="cd21119">
    <property type="entry name" value="SPASM_PqqE"/>
    <property type="match status" value="1"/>
</dbReference>
<evidence type="ECO:0000313" key="8">
    <source>
        <dbReference type="EMBL" id="RTQ32829.1"/>
    </source>
</evidence>
<dbReference type="GO" id="GO:0051539">
    <property type="term" value="F:4 iron, 4 sulfur cluster binding"/>
    <property type="evidence" value="ECO:0007669"/>
    <property type="project" value="UniProtKB-KW"/>
</dbReference>
<dbReference type="InterPro" id="IPR058240">
    <property type="entry name" value="rSAM_sf"/>
</dbReference>
<dbReference type="GO" id="GO:0016491">
    <property type="term" value="F:oxidoreductase activity"/>
    <property type="evidence" value="ECO:0007669"/>
    <property type="project" value="UniProtKB-KW"/>
</dbReference>
<keyword evidence="5 6" id="KW-0411">Iron-sulfur</keyword>
<accession>A0A3S0ICB3</accession>
<dbReference type="SFLD" id="SFLDS00029">
    <property type="entry name" value="Radical_SAM"/>
    <property type="match status" value="1"/>
</dbReference>
<dbReference type="InterPro" id="IPR023885">
    <property type="entry name" value="4Fe4S-binding_SPASM_dom"/>
</dbReference>
<feature type="binding site" evidence="6">
    <location>
        <position position="62"/>
    </location>
    <ligand>
        <name>[4Fe-4S] cluster</name>
        <dbReference type="ChEBI" id="CHEBI:49883"/>
        <note>4Fe-4S-S-AdoMet</note>
    </ligand>
</feature>
<dbReference type="InterPro" id="IPR011843">
    <property type="entry name" value="PQQ_synth_PqqE_bac"/>
</dbReference>
<dbReference type="GO" id="GO:0018189">
    <property type="term" value="P:pyrroloquinoline quinone biosynthetic process"/>
    <property type="evidence" value="ECO:0007669"/>
    <property type="project" value="UniProtKB-UniRule"/>
</dbReference>
<dbReference type="Pfam" id="PF13186">
    <property type="entry name" value="SPASM"/>
    <property type="match status" value="1"/>
</dbReference>
<dbReference type="CDD" id="cd01335">
    <property type="entry name" value="Radical_SAM"/>
    <property type="match status" value="1"/>
</dbReference>
<comment type="pathway">
    <text evidence="6">Cofactor biosynthesis; pyrroloquinoline quinone biosynthesis.</text>
</comment>
<evidence type="ECO:0000256" key="4">
    <source>
        <dbReference type="ARBA" id="ARBA00023004"/>
    </source>
</evidence>
<comment type="subunit">
    <text evidence="6">Interacts with PqqD. The interaction is necessary for activity of PqqE.</text>
</comment>
<comment type="function">
    <text evidence="6">Catalyzes the cross-linking of a glutamate residue and a tyrosine residue in the PqqA protein as part of the biosynthesis of pyrroloquinoline quinone (PQQ).</text>
</comment>
<evidence type="ECO:0000256" key="5">
    <source>
        <dbReference type="ARBA" id="ARBA00023014"/>
    </source>
</evidence>
<feature type="binding site" evidence="6">
    <location>
        <position position="69"/>
    </location>
    <ligand>
        <name>[4Fe-4S] cluster</name>
        <dbReference type="ChEBI" id="CHEBI:49883"/>
        <note>4Fe-4S-S-AdoMet</note>
    </ligand>
</feature>
<dbReference type="AlphaFoldDB" id="A0A3S0ICB3"/>
<comment type="caution">
    <text evidence="8">The sequence shown here is derived from an EMBL/GenBank/DDBJ whole genome shotgun (WGS) entry which is preliminary data.</text>
</comment>
<dbReference type="SFLD" id="SFLDG01386">
    <property type="entry name" value="main_SPASM_domain-containing"/>
    <property type="match status" value="1"/>
</dbReference>
<dbReference type="NCBIfam" id="TIGR02109">
    <property type="entry name" value="PQQ_syn_pqqE"/>
    <property type="match status" value="1"/>
</dbReference>
<evidence type="ECO:0000256" key="2">
    <source>
        <dbReference type="ARBA" id="ARBA00022723"/>
    </source>
</evidence>
<evidence type="ECO:0000256" key="3">
    <source>
        <dbReference type="ARBA" id="ARBA00022905"/>
    </source>
</evidence>
<dbReference type="EC" id="1.21.98.4" evidence="6"/>
<dbReference type="GO" id="GO:0009975">
    <property type="term" value="F:cyclase activity"/>
    <property type="evidence" value="ECO:0007669"/>
    <property type="project" value="UniProtKB-UniRule"/>
</dbReference>
<dbReference type="GO" id="GO:1904047">
    <property type="term" value="F:S-adenosyl-L-methionine binding"/>
    <property type="evidence" value="ECO:0007669"/>
    <property type="project" value="UniProtKB-UniRule"/>
</dbReference>
<evidence type="ECO:0000256" key="1">
    <source>
        <dbReference type="ARBA" id="ARBA00022691"/>
    </source>
</evidence>
<keyword evidence="6" id="KW-0004">4Fe-4S</keyword>
<dbReference type="SFLD" id="SFLDG01067">
    <property type="entry name" value="SPASM/twitch_domain_containing"/>
    <property type="match status" value="1"/>
</dbReference>
<gene>
    <name evidence="6 8" type="primary">pqqE</name>
    <name evidence="8" type="ORF">EJP69_19115</name>
</gene>
<comment type="similarity">
    <text evidence="6">Belongs to the radical SAM superfamily. PqqE family.</text>
</comment>
<evidence type="ECO:0000259" key="7">
    <source>
        <dbReference type="PROSITE" id="PS51918"/>
    </source>
</evidence>
<reference evidence="8 9" key="1">
    <citation type="submission" date="2018-12" db="EMBL/GenBank/DDBJ databases">
        <title>The genome of Variovorax gossypii DSM 100435.</title>
        <authorList>
            <person name="Gao J."/>
            <person name="Sun J."/>
        </authorList>
    </citation>
    <scope>NUCLEOTIDE SEQUENCE [LARGE SCALE GENOMIC DNA]</scope>
    <source>
        <strain evidence="8 9">DSM 100435</strain>
    </source>
</reference>
<dbReference type="Proteomes" id="UP000267418">
    <property type="component" value="Unassembled WGS sequence"/>
</dbReference>
<sequence>MARPRSRRSWPIWRAPSANRICVPTCSSSWSRPVDATGSGERRRVAAVKPPLWLLAELTYRCPLHCAFCSNPVDYTRYGNELGTHEWVRVFREARAMGAVQLGFSGGEPLVREDLEELVAAAHELGFYTNLITSGVGLAPQRAQALKKAGLDHIQLSFQDSSRELNDFLSSTRTFDLKQRVARTIKDLGYPMVLNCVMHRYNLPHVGRIIEMAESMEADFLELANVQYYGWAWRNREMLMPSRAALATAEAVVEAHRPRLAGRMKILWVVPDYAEAKPKPCMAGWGSVFLVVAPDGVALPCHSARMLPGLDFPSVREHTIGSIWHDSPAFRAYRGTGWMSSTCASCDDREKDHGGCRCQAFLLTGDATATDPVCPKSPRHAEVQAMVAAAADVRDIGGAPIRFVPGARRSGDLVFRTDANAQAQA</sequence>
<protein>
    <recommendedName>
        <fullName evidence="6">PqqA peptide cyclase</fullName>
        <ecNumber evidence="6">1.21.98.4</ecNumber>
    </recommendedName>
    <alternativeName>
        <fullName evidence="6">Coenzyme PQQ synthesis protein E</fullName>
    </alternativeName>
</protein>
<organism evidence="8 9">
    <name type="scientific">Variovorax gossypii</name>
    <dbReference type="NCBI Taxonomy" id="1679495"/>
    <lineage>
        <taxon>Bacteria</taxon>
        <taxon>Pseudomonadati</taxon>
        <taxon>Pseudomonadota</taxon>
        <taxon>Betaproteobacteria</taxon>
        <taxon>Burkholderiales</taxon>
        <taxon>Comamonadaceae</taxon>
        <taxon>Variovorax</taxon>
    </lineage>
</organism>
<dbReference type="InterPro" id="IPR050377">
    <property type="entry name" value="Radical_SAM_PqqE_MftC-like"/>
</dbReference>
<keyword evidence="9" id="KW-1185">Reference proteome</keyword>
<feature type="binding site" evidence="6">
    <location>
        <position position="66"/>
    </location>
    <ligand>
        <name>[4Fe-4S] cluster</name>
        <dbReference type="ChEBI" id="CHEBI:49883"/>
        <note>4Fe-4S-S-AdoMet</note>
    </ligand>
</feature>
<feature type="domain" description="Radical SAM core" evidence="7">
    <location>
        <begin position="48"/>
        <end position="263"/>
    </location>
</feature>
<dbReference type="OrthoDB" id="9782387at2"/>
<dbReference type="HAMAP" id="MF_00660">
    <property type="entry name" value="PqqE"/>
    <property type="match status" value="1"/>
</dbReference>
<dbReference type="PANTHER" id="PTHR11228">
    <property type="entry name" value="RADICAL SAM DOMAIN PROTEIN"/>
    <property type="match status" value="1"/>
</dbReference>
<keyword evidence="1 6" id="KW-0949">S-adenosyl-L-methionine</keyword>
<evidence type="ECO:0000256" key="6">
    <source>
        <dbReference type="HAMAP-Rule" id="MF_00660"/>
    </source>
</evidence>
<dbReference type="SUPFAM" id="SSF102114">
    <property type="entry name" value="Radical SAM enzymes"/>
    <property type="match status" value="1"/>
</dbReference>
<keyword evidence="3 6" id="KW-0884">PQQ biosynthesis</keyword>
<proteinExistence type="inferred from homology"/>